<evidence type="ECO:0000256" key="5">
    <source>
        <dbReference type="ARBA" id="ARBA00023136"/>
    </source>
</evidence>
<keyword evidence="9" id="KW-1185">Reference proteome</keyword>
<keyword evidence="5 6" id="KW-0472">Membrane</keyword>
<reference evidence="8 9" key="1">
    <citation type="submission" date="2020-04" db="EMBL/GenBank/DDBJ databases">
        <title>Perkinsus chesapeaki whole genome sequence.</title>
        <authorList>
            <person name="Bogema D.R."/>
        </authorList>
    </citation>
    <scope>NUCLEOTIDE SEQUENCE [LARGE SCALE GENOMIC DNA]</scope>
    <source>
        <strain evidence="8">ATCC PRA-425</strain>
    </source>
</reference>
<dbReference type="Proteomes" id="UP000591131">
    <property type="component" value="Unassembled WGS sequence"/>
</dbReference>
<dbReference type="GO" id="GO:0016020">
    <property type="term" value="C:membrane"/>
    <property type="evidence" value="ECO:0007669"/>
    <property type="project" value="UniProtKB-SubCell"/>
</dbReference>
<proteinExistence type="predicted"/>
<dbReference type="PANTHER" id="PTHR23504">
    <property type="entry name" value="MAJOR FACILITATOR SUPERFAMILY DOMAIN-CONTAINING PROTEIN 10"/>
    <property type="match status" value="1"/>
</dbReference>
<dbReference type="InterPro" id="IPR036259">
    <property type="entry name" value="MFS_trans_sf"/>
</dbReference>
<dbReference type="PANTHER" id="PTHR23504:SF15">
    <property type="entry name" value="MAJOR FACILITATOR SUPERFAMILY (MFS) PROFILE DOMAIN-CONTAINING PROTEIN"/>
    <property type="match status" value="1"/>
</dbReference>
<comment type="subcellular location">
    <subcellularLocation>
        <location evidence="1">Membrane</location>
        <topology evidence="1">Multi-pass membrane protein</topology>
    </subcellularLocation>
</comment>
<evidence type="ECO:0000256" key="1">
    <source>
        <dbReference type="ARBA" id="ARBA00004141"/>
    </source>
</evidence>
<dbReference type="EMBL" id="JAAPAO010000216">
    <property type="protein sequence ID" value="KAF4667194.1"/>
    <property type="molecule type" value="Genomic_DNA"/>
</dbReference>
<feature type="domain" description="Major facilitator superfamily (MFS) profile" evidence="7">
    <location>
        <begin position="23"/>
        <end position="434"/>
    </location>
</feature>
<keyword evidence="3 6" id="KW-0812">Transmembrane</keyword>
<dbReference type="SUPFAM" id="SSF103473">
    <property type="entry name" value="MFS general substrate transporter"/>
    <property type="match status" value="1"/>
</dbReference>
<name>A0A7J6M6R4_PERCH</name>
<feature type="transmembrane region" description="Helical" evidence="6">
    <location>
        <begin position="381"/>
        <end position="404"/>
    </location>
</feature>
<evidence type="ECO:0000256" key="4">
    <source>
        <dbReference type="ARBA" id="ARBA00022989"/>
    </source>
</evidence>
<keyword evidence="2" id="KW-0813">Transport</keyword>
<feature type="transmembrane region" description="Helical" evidence="6">
    <location>
        <begin position="410"/>
        <end position="433"/>
    </location>
</feature>
<evidence type="ECO:0000313" key="9">
    <source>
        <dbReference type="Proteomes" id="UP000591131"/>
    </source>
</evidence>
<evidence type="ECO:0000259" key="7">
    <source>
        <dbReference type="PROSITE" id="PS50850"/>
    </source>
</evidence>
<protein>
    <recommendedName>
        <fullName evidence="7">Major facilitator superfamily (MFS) profile domain-containing protein</fullName>
    </recommendedName>
</protein>
<dbReference type="PROSITE" id="PS50850">
    <property type="entry name" value="MFS"/>
    <property type="match status" value="1"/>
</dbReference>
<dbReference type="OrthoDB" id="441167at2759"/>
<feature type="transmembrane region" description="Helical" evidence="6">
    <location>
        <begin position="150"/>
        <end position="173"/>
    </location>
</feature>
<dbReference type="InterPro" id="IPR011701">
    <property type="entry name" value="MFS"/>
</dbReference>
<comment type="caution">
    <text evidence="8">The sequence shown here is derived from an EMBL/GenBank/DDBJ whole genome shotgun (WGS) entry which is preliminary data.</text>
</comment>
<accession>A0A7J6M6R4</accession>
<organism evidence="8 9">
    <name type="scientific">Perkinsus chesapeaki</name>
    <name type="common">Clam parasite</name>
    <name type="synonym">Perkinsus andrewsi</name>
    <dbReference type="NCBI Taxonomy" id="330153"/>
    <lineage>
        <taxon>Eukaryota</taxon>
        <taxon>Sar</taxon>
        <taxon>Alveolata</taxon>
        <taxon>Perkinsozoa</taxon>
        <taxon>Perkinsea</taxon>
        <taxon>Perkinsida</taxon>
        <taxon>Perkinsidae</taxon>
        <taxon>Perkinsus</taxon>
    </lineage>
</organism>
<evidence type="ECO:0000256" key="3">
    <source>
        <dbReference type="ARBA" id="ARBA00022692"/>
    </source>
</evidence>
<feature type="transmembrane region" description="Helical" evidence="6">
    <location>
        <begin position="344"/>
        <end position="369"/>
    </location>
</feature>
<dbReference type="InterPro" id="IPR020846">
    <property type="entry name" value="MFS_dom"/>
</dbReference>
<feature type="transmembrane region" description="Helical" evidence="6">
    <location>
        <begin position="289"/>
        <end position="310"/>
    </location>
</feature>
<dbReference type="GO" id="GO:0022857">
    <property type="term" value="F:transmembrane transporter activity"/>
    <property type="evidence" value="ECO:0007669"/>
    <property type="project" value="InterPro"/>
</dbReference>
<dbReference type="Gene3D" id="1.20.1250.20">
    <property type="entry name" value="MFS general substrate transporter like domains"/>
    <property type="match status" value="1"/>
</dbReference>
<evidence type="ECO:0000256" key="6">
    <source>
        <dbReference type="SAM" id="Phobius"/>
    </source>
</evidence>
<sequence length="691" mass="76900">MAAEIDEAKKHPFWRTPLKVRVDLLVCLGCVFADYLGDNLLSPSYDDFITEEGPSGMDFGLATSVITLSYILGRAVSASMLGTICDFAGRWNVIVVCTFLTSLGFLLQALAWNYWSLVGFRLFTGLVGGTRPVVIVYISDWIKTPDMLTFWMSLMPVASSVASFVGPLLGGIVVEADPTSPLNSAYVGFALNFTGFLLVLFCVDKSPGDISEKLSPYKLWNMIMQEVHKLTSSKSKSPEDVPLFRSPGPLVEWSAIIPFMLACGLSNAGTQGWSVLLVTLQQDLGFSSLVMGLISGWCGVWIIVGQLLFLPFVLKHLHWTMATLMIFGFAVSTCIIVPAFVNNIWIICVVAAIFSAGLPLAKTGVFTMFPLLCDVTVKGRVMGLTTVVSNVSRCISSILCGVLYDIKRWIPYTMLLGFMFVGIGVGIFLIYSLPKALDHRRRMNLAMAAARTSRDKSESNQLWKKRSLVDRFAFDALEEQHYYYLAPFGAVTEKEVDSLLEMSKQGARRMPRLCFQSKAVIIPDIMKLHLGRWTSKMLEAHGYRNWDACPQDLQLLLENGFPTLRGGAGSTSSERLIAFYNTLLAHKAACVAYHQEEPDHQLMVPLRISEAVSRLRQKPASEPLPCRRLDFGRRLSNFLVEHGHLNWPGLFEDGQFYHIMLRNTFPPLKPNYQKALQSIATLAAHNNTNSY</sequence>
<evidence type="ECO:0000313" key="8">
    <source>
        <dbReference type="EMBL" id="KAF4667194.1"/>
    </source>
</evidence>
<keyword evidence="4 6" id="KW-1133">Transmembrane helix</keyword>
<feature type="transmembrane region" description="Helical" evidence="6">
    <location>
        <begin position="317"/>
        <end position="338"/>
    </location>
</feature>
<gene>
    <name evidence="8" type="ORF">FOL47_003679</name>
</gene>
<dbReference type="Pfam" id="PF07690">
    <property type="entry name" value="MFS_1"/>
    <property type="match status" value="1"/>
</dbReference>
<evidence type="ECO:0000256" key="2">
    <source>
        <dbReference type="ARBA" id="ARBA00022448"/>
    </source>
</evidence>
<feature type="transmembrane region" description="Helical" evidence="6">
    <location>
        <begin position="185"/>
        <end position="203"/>
    </location>
</feature>
<feature type="transmembrane region" description="Helical" evidence="6">
    <location>
        <begin position="93"/>
        <end position="112"/>
    </location>
</feature>
<dbReference type="AlphaFoldDB" id="A0A7J6M6R4"/>
<feature type="transmembrane region" description="Helical" evidence="6">
    <location>
        <begin position="118"/>
        <end position="138"/>
    </location>
</feature>